<protein>
    <submittedName>
        <fullName evidence="2">Uncharacterized protein</fullName>
    </submittedName>
</protein>
<keyword evidence="1" id="KW-1133">Transmembrane helix</keyword>
<dbReference type="RefSeq" id="WP_073306824.1">
    <property type="nucleotide sequence ID" value="NZ_FQWV01000001.1"/>
</dbReference>
<sequence length="120" mass="12003">MVAVIDSLIVFVVSALVGGAGIFAGAAVLSDARSYGHAVWTALIGALAWVVVSTLFGWLPILGTALTYLAYLAVIKWRYAGGWLTAAGIALVGWLASTVVLSVLAAAGLGGFSALGVPGA</sequence>
<dbReference type="Proteomes" id="UP000184357">
    <property type="component" value="Unassembled WGS sequence"/>
</dbReference>
<keyword evidence="1" id="KW-0472">Membrane</keyword>
<evidence type="ECO:0000313" key="2">
    <source>
        <dbReference type="EMBL" id="SHG52755.1"/>
    </source>
</evidence>
<reference evidence="2 3" key="1">
    <citation type="submission" date="2016-11" db="EMBL/GenBank/DDBJ databases">
        <authorList>
            <person name="Jaros S."/>
            <person name="Januszkiewicz K."/>
            <person name="Wedrychowicz H."/>
        </authorList>
    </citation>
    <scope>NUCLEOTIDE SEQUENCE [LARGE SCALE GENOMIC DNA]</scope>
    <source>
        <strain evidence="2 3">DSM 9297</strain>
    </source>
</reference>
<evidence type="ECO:0000313" key="3">
    <source>
        <dbReference type="Proteomes" id="UP000184357"/>
    </source>
</evidence>
<proteinExistence type="predicted"/>
<keyword evidence="3" id="KW-1185">Reference proteome</keyword>
<gene>
    <name evidence="2" type="ORF">SAMN05443636_0531</name>
</gene>
<dbReference type="EMBL" id="FQWV01000001">
    <property type="protein sequence ID" value="SHG52755.1"/>
    <property type="molecule type" value="Genomic_DNA"/>
</dbReference>
<dbReference type="OrthoDB" id="205278at2157"/>
<evidence type="ECO:0000256" key="1">
    <source>
        <dbReference type="SAM" id="Phobius"/>
    </source>
</evidence>
<keyword evidence="1" id="KW-0812">Transmembrane</keyword>
<name>A0A1M5KJ74_9EURY</name>
<feature type="transmembrane region" description="Helical" evidence="1">
    <location>
        <begin position="7"/>
        <end position="30"/>
    </location>
</feature>
<organism evidence="2 3">
    <name type="scientific">Halobaculum gomorrense</name>
    <dbReference type="NCBI Taxonomy" id="43928"/>
    <lineage>
        <taxon>Archaea</taxon>
        <taxon>Methanobacteriati</taxon>
        <taxon>Methanobacteriota</taxon>
        <taxon>Stenosarchaea group</taxon>
        <taxon>Halobacteria</taxon>
        <taxon>Halobacteriales</taxon>
        <taxon>Haloferacaceae</taxon>
        <taxon>Halobaculum</taxon>
    </lineage>
</organism>
<dbReference type="AlphaFoldDB" id="A0A1M5KJ74"/>
<feature type="transmembrane region" description="Helical" evidence="1">
    <location>
        <begin position="83"/>
        <end position="109"/>
    </location>
</feature>
<dbReference type="STRING" id="43928.SAMN05443636_0531"/>
<accession>A0A1M5KJ74</accession>
<feature type="transmembrane region" description="Helical" evidence="1">
    <location>
        <begin position="42"/>
        <end position="71"/>
    </location>
</feature>